<dbReference type="EMBL" id="CP008951">
    <property type="protein sequence ID" value="AII11371.1"/>
    <property type="molecule type" value="Genomic_DNA"/>
</dbReference>
<protein>
    <submittedName>
        <fullName evidence="3">Uncharacterized protein</fullName>
    </submittedName>
</protein>
<keyword evidence="2" id="KW-0812">Transmembrane</keyword>
<evidence type="ECO:0000313" key="4">
    <source>
        <dbReference type="Proteomes" id="UP000028488"/>
    </source>
</evidence>
<keyword evidence="2" id="KW-1133">Transmembrane helix</keyword>
<dbReference type="RefSeq" id="WP_128644159.1">
    <property type="nucleotide sequence ID" value="NZ_CP008951.1"/>
</dbReference>
<feature type="transmembrane region" description="Helical" evidence="2">
    <location>
        <begin position="24"/>
        <end position="43"/>
    </location>
</feature>
<evidence type="ECO:0000256" key="2">
    <source>
        <dbReference type="SAM" id="Phobius"/>
    </source>
</evidence>
<gene>
    <name evidence="3" type="ORF">EP51_46070</name>
</gene>
<evidence type="ECO:0000256" key="1">
    <source>
        <dbReference type="SAM" id="MobiDB-lite"/>
    </source>
</evidence>
<accession>A0A076F051</accession>
<reference evidence="3 4" key="1">
    <citation type="submission" date="2014-07" db="EMBL/GenBank/DDBJ databases">
        <title>Genome Sequence of Rhodococcus opacus Strain R7, a Biodegrader of Mono- and Polycyclic Aromatic Hydrocarbons.</title>
        <authorList>
            <person name="Di Gennaro P."/>
            <person name="Zampolli J."/>
            <person name="Presti I."/>
            <person name="Cappelletti M."/>
            <person name="D'Ursi P."/>
            <person name="Orro A."/>
            <person name="Mezzelani A."/>
            <person name="Milanesi L."/>
        </authorList>
    </citation>
    <scope>NUCLEOTIDE SEQUENCE [LARGE SCALE GENOMIC DNA]</scope>
    <source>
        <strain evidence="3 4">R7</strain>
        <plasmid evidence="3">pPDG4</plasmid>
    </source>
</reference>
<feature type="region of interest" description="Disordered" evidence="1">
    <location>
        <begin position="205"/>
        <end position="279"/>
    </location>
</feature>
<geneLocation type="plasmid" evidence="3 4">
    <name>pPDG4</name>
</geneLocation>
<keyword evidence="2" id="KW-0472">Membrane</keyword>
<sequence length="279" mass="29174">MTSSGPNPVLAPIRRWVLYSRTNLAITVVSAILGLFLIGMVFGEQKPATNTAKTAAAAASSNTSAKVEPISYELTPVRESEVAGKPAYKVATTATATAMAYAHAYIDTTPSDTKWAEVIARYTSTQPGDTLLAARPQTMVAITGPTASELINAEGDTRKAEVTIPTQAGNFRVTLVVEDTTGGEQRWVVDTPLPTLDMSEVAMLAPDTTDRPGPNSSTPTPNTTTPEPTTMTAAPTTTPQASEDTEELPSQKPIPSPAPVPVPGPIPLPELDTPLPGAL</sequence>
<keyword evidence="3" id="KW-0614">Plasmid</keyword>
<feature type="compositionally biased region" description="Low complexity" evidence="1">
    <location>
        <begin position="214"/>
        <end position="239"/>
    </location>
</feature>
<evidence type="ECO:0000313" key="3">
    <source>
        <dbReference type="EMBL" id="AII11371.1"/>
    </source>
</evidence>
<organism evidence="3 4">
    <name type="scientific">Rhodococcus opacus</name>
    <name type="common">Nocardia opaca</name>
    <dbReference type="NCBI Taxonomy" id="37919"/>
    <lineage>
        <taxon>Bacteria</taxon>
        <taxon>Bacillati</taxon>
        <taxon>Actinomycetota</taxon>
        <taxon>Actinomycetes</taxon>
        <taxon>Mycobacteriales</taxon>
        <taxon>Nocardiaceae</taxon>
        <taxon>Rhodococcus</taxon>
    </lineage>
</organism>
<name>A0A076F051_RHOOP</name>
<dbReference type="AlphaFoldDB" id="A0A076F051"/>
<feature type="compositionally biased region" description="Pro residues" evidence="1">
    <location>
        <begin position="252"/>
        <end position="268"/>
    </location>
</feature>
<proteinExistence type="predicted"/>
<dbReference type="Proteomes" id="UP000028488">
    <property type="component" value="Plasmid pPDG4"/>
</dbReference>